<evidence type="ECO:0000313" key="5">
    <source>
        <dbReference type="Proteomes" id="UP001240643"/>
    </source>
</evidence>
<sequence length="260" mass="29379">MKIIIFDQVDDLQRYCAQLFLDKIHQNPKVTLGFATGISPIPAYQYLIQDHQENQTSWKEITTFNLDEFLGINKEHPESFIQQMKNNLFDHIDLNTNKINIPNCEANDPFTEAMEYENKIINHGGIDFQYISLEINGHMAYNEPGTSFTSKTHVVDLTSETITDLITKNKFSSPEEAPKQAITMGVQTLLKHTKEAIMVAFGKHKAIVAKKMLEEDPNSQITASFLQLHPNCTFILDKEAASLLSEQTLAMAKKGSNSVT</sequence>
<dbReference type="RefSeq" id="WP_256547451.1">
    <property type="nucleotide sequence ID" value="NZ_CP101809.1"/>
</dbReference>
<feature type="domain" description="Glucosamine/galactosamine-6-phosphate isomerase" evidence="3">
    <location>
        <begin position="10"/>
        <end position="226"/>
    </location>
</feature>
<proteinExistence type="predicted"/>
<dbReference type="InterPro" id="IPR004547">
    <property type="entry name" value="Glucosamine6P_isomerase"/>
</dbReference>
<protein>
    <submittedName>
        <fullName evidence="4">Glucosamine-6-phosphate deaminase</fullName>
        <ecNumber evidence="4">3.5.99.6</ecNumber>
    </submittedName>
</protein>
<evidence type="ECO:0000256" key="1">
    <source>
        <dbReference type="ARBA" id="ARBA00022801"/>
    </source>
</evidence>
<evidence type="ECO:0000313" key="4">
    <source>
        <dbReference type="EMBL" id="MDQ0513854.1"/>
    </source>
</evidence>
<evidence type="ECO:0000256" key="2">
    <source>
        <dbReference type="ARBA" id="ARBA00023277"/>
    </source>
</evidence>
<dbReference type="EMBL" id="JAUSWO010000001">
    <property type="protein sequence ID" value="MDQ0513854.1"/>
    <property type="molecule type" value="Genomic_DNA"/>
</dbReference>
<dbReference type="PANTHER" id="PTHR11280">
    <property type="entry name" value="GLUCOSAMINE-6-PHOSPHATE ISOMERASE"/>
    <property type="match status" value="1"/>
</dbReference>
<dbReference type="Pfam" id="PF01182">
    <property type="entry name" value="Glucosamine_iso"/>
    <property type="match status" value="1"/>
</dbReference>
<dbReference type="Proteomes" id="UP001240643">
    <property type="component" value="Unassembled WGS sequence"/>
</dbReference>
<name>A0ABU0LYT9_9BACT</name>
<evidence type="ECO:0000259" key="3">
    <source>
        <dbReference type="Pfam" id="PF01182"/>
    </source>
</evidence>
<dbReference type="PANTHER" id="PTHR11280:SF5">
    <property type="entry name" value="GLUCOSAMINE-6-PHOSPHATE ISOMERASE"/>
    <property type="match status" value="1"/>
</dbReference>
<reference evidence="4" key="1">
    <citation type="submission" date="2023-07" db="EMBL/GenBank/DDBJ databases">
        <title>Genomic Encyclopedia of Type Strains, Phase IV (KMG-IV): sequencing the most valuable type-strain genomes for metagenomic binning, comparative biology and taxonomic classification.</title>
        <authorList>
            <person name="Goeker M."/>
        </authorList>
    </citation>
    <scope>NUCLEOTIDE SEQUENCE [LARGE SCALE GENOMIC DNA]</scope>
    <source>
        <strain evidence="4">DSM 21204</strain>
    </source>
</reference>
<accession>A0ABU0LYT9</accession>
<dbReference type="GO" id="GO:0004342">
    <property type="term" value="F:glucosamine-6-phosphate deaminase activity"/>
    <property type="evidence" value="ECO:0007669"/>
    <property type="project" value="UniProtKB-EC"/>
</dbReference>
<organism evidence="4 5">
    <name type="scientific">Mycoplasmoides fastidiosum</name>
    <dbReference type="NCBI Taxonomy" id="92758"/>
    <lineage>
        <taxon>Bacteria</taxon>
        <taxon>Bacillati</taxon>
        <taxon>Mycoplasmatota</taxon>
        <taxon>Mycoplasmoidales</taxon>
        <taxon>Mycoplasmoidaceae</taxon>
        <taxon>Mycoplasmoides</taxon>
    </lineage>
</organism>
<dbReference type="EC" id="3.5.99.6" evidence="4"/>
<keyword evidence="5" id="KW-1185">Reference proteome</keyword>
<keyword evidence="1 4" id="KW-0378">Hydrolase</keyword>
<dbReference type="SUPFAM" id="SSF100950">
    <property type="entry name" value="NagB/RpiA/CoA transferase-like"/>
    <property type="match status" value="1"/>
</dbReference>
<dbReference type="InterPro" id="IPR037171">
    <property type="entry name" value="NagB/RpiA_transferase-like"/>
</dbReference>
<dbReference type="Gene3D" id="3.40.50.1360">
    <property type="match status" value="1"/>
</dbReference>
<keyword evidence="2" id="KW-0119">Carbohydrate metabolism</keyword>
<gene>
    <name evidence="4" type="ORF">J2Z62_000292</name>
</gene>
<comment type="caution">
    <text evidence="4">The sequence shown here is derived from an EMBL/GenBank/DDBJ whole genome shotgun (WGS) entry which is preliminary data.</text>
</comment>
<dbReference type="CDD" id="cd01399">
    <property type="entry name" value="GlcN6P_deaminase"/>
    <property type="match status" value="1"/>
</dbReference>
<dbReference type="InterPro" id="IPR006148">
    <property type="entry name" value="Glc/Gal-6P_isomerase"/>
</dbReference>